<dbReference type="SUPFAM" id="SSF51445">
    <property type="entry name" value="(Trans)glycosidases"/>
    <property type="match status" value="1"/>
</dbReference>
<dbReference type="InterPro" id="IPR000742">
    <property type="entry name" value="EGF"/>
</dbReference>
<evidence type="ECO:0000256" key="10">
    <source>
        <dbReference type="PROSITE-ProRule" id="PRU00076"/>
    </source>
</evidence>
<dbReference type="Gene3D" id="3.20.20.80">
    <property type="entry name" value="Glycosidases"/>
    <property type="match status" value="1"/>
</dbReference>
<dbReference type="InterPro" id="IPR003609">
    <property type="entry name" value="Pan_app"/>
</dbReference>
<keyword evidence="10" id="KW-0245">EGF-like domain</keyword>
<keyword evidence="13" id="KW-1185">Reference proteome</keyword>
<evidence type="ECO:0000313" key="13">
    <source>
        <dbReference type="Proteomes" id="UP000028924"/>
    </source>
</evidence>
<name>A0A087SBN4_AUXPR</name>
<dbReference type="Proteomes" id="UP000028924">
    <property type="component" value="Unassembled WGS sequence"/>
</dbReference>
<organism evidence="12 13">
    <name type="scientific">Auxenochlorella protothecoides</name>
    <name type="common">Green microalga</name>
    <name type="synonym">Chlorella protothecoides</name>
    <dbReference type="NCBI Taxonomy" id="3075"/>
    <lineage>
        <taxon>Eukaryota</taxon>
        <taxon>Viridiplantae</taxon>
        <taxon>Chlorophyta</taxon>
        <taxon>core chlorophytes</taxon>
        <taxon>Trebouxiophyceae</taxon>
        <taxon>Chlorellales</taxon>
        <taxon>Chlorellaceae</taxon>
        <taxon>Auxenochlorella</taxon>
    </lineage>
</organism>
<dbReference type="OrthoDB" id="406631at2759"/>
<dbReference type="AlphaFoldDB" id="A0A087SBN4"/>
<dbReference type="PROSITE" id="PS01186">
    <property type="entry name" value="EGF_2"/>
    <property type="match status" value="1"/>
</dbReference>
<dbReference type="eggNOG" id="ENOG502QVVQ">
    <property type="taxonomic scope" value="Eukaryota"/>
</dbReference>
<keyword evidence="9" id="KW-0326">Glycosidase</keyword>
<evidence type="ECO:0000259" key="11">
    <source>
        <dbReference type="PROSITE" id="PS50026"/>
    </source>
</evidence>
<comment type="similarity">
    <text evidence="3">Belongs to the glycosyl hydrolase 5 (cellulase A) family.</text>
</comment>
<proteinExistence type="inferred from homology"/>
<protein>
    <recommendedName>
        <fullName evidence="4">mannan endo-1,4-beta-mannosidase</fullName>
        <ecNumber evidence="4">3.2.1.78</ecNumber>
    </recommendedName>
</protein>
<gene>
    <name evidence="12" type="ORF">F751_3329</name>
</gene>
<dbReference type="GO" id="GO:0005576">
    <property type="term" value="C:extracellular region"/>
    <property type="evidence" value="ECO:0007669"/>
    <property type="project" value="UniProtKB-SubCell"/>
</dbReference>
<dbReference type="GO" id="GO:0016985">
    <property type="term" value="F:mannan endo-1,4-beta-mannosidase activity"/>
    <property type="evidence" value="ECO:0007669"/>
    <property type="project" value="UniProtKB-EC"/>
</dbReference>
<dbReference type="Pfam" id="PF00024">
    <property type="entry name" value="PAN_1"/>
    <property type="match status" value="1"/>
</dbReference>
<dbReference type="SUPFAM" id="SSF57196">
    <property type="entry name" value="EGF/Laminin"/>
    <property type="match status" value="1"/>
</dbReference>
<comment type="catalytic activity">
    <reaction evidence="1">
        <text>Random hydrolysis of (1-&gt;4)-beta-D-mannosidic linkages in mannans, galactomannans and glucomannans.</text>
        <dbReference type="EC" id="3.2.1.78"/>
    </reaction>
</comment>
<evidence type="ECO:0000256" key="9">
    <source>
        <dbReference type="ARBA" id="ARBA00023295"/>
    </source>
</evidence>
<comment type="caution">
    <text evidence="10">Lacks conserved residue(s) required for the propagation of feature annotation.</text>
</comment>
<dbReference type="Gene3D" id="2.10.25.10">
    <property type="entry name" value="Laminin"/>
    <property type="match status" value="1"/>
</dbReference>
<dbReference type="PROSITE" id="PS00010">
    <property type="entry name" value="ASX_HYDROXYL"/>
    <property type="match status" value="1"/>
</dbReference>
<dbReference type="KEGG" id="apro:F751_3329"/>
<evidence type="ECO:0000256" key="3">
    <source>
        <dbReference type="ARBA" id="ARBA00005641"/>
    </source>
</evidence>
<dbReference type="GO" id="GO:0000272">
    <property type="term" value="P:polysaccharide catabolic process"/>
    <property type="evidence" value="ECO:0007669"/>
    <property type="project" value="InterPro"/>
</dbReference>
<evidence type="ECO:0000256" key="1">
    <source>
        <dbReference type="ARBA" id="ARBA00001678"/>
    </source>
</evidence>
<dbReference type="InterPro" id="IPR017853">
    <property type="entry name" value="GH"/>
</dbReference>
<dbReference type="RefSeq" id="XP_011396008.1">
    <property type="nucleotide sequence ID" value="XM_011397706.1"/>
</dbReference>
<evidence type="ECO:0000313" key="12">
    <source>
        <dbReference type="EMBL" id="KFM23138.1"/>
    </source>
</evidence>
<reference evidence="12 13" key="1">
    <citation type="journal article" date="2014" name="BMC Genomics">
        <title>Oil accumulation mechanisms of the oleaginous microalga Chlorella protothecoides revealed through its genome, transcriptomes, and proteomes.</title>
        <authorList>
            <person name="Gao C."/>
            <person name="Wang Y."/>
            <person name="Shen Y."/>
            <person name="Yan D."/>
            <person name="He X."/>
            <person name="Dai J."/>
            <person name="Wu Q."/>
        </authorList>
    </citation>
    <scope>NUCLEOTIDE SEQUENCE [LARGE SCALE GENOMIC DNA]</scope>
    <source>
        <strain evidence="12 13">0710</strain>
    </source>
</reference>
<sequence>MVAAPALADRRLLAASSTPALGATQPTEPEYFITIKDGDFVNGCELFFPAGWNQWEVVEAAGGAPYLSGASLPANLTGPGLVRELLDRAQANGLNTMRTWAFTVDERFALQTAPGEYNEAVFRGLDYLLDEARQRGIKLILAFTSNWTPVGGLPQYLEWAGETAPVQFYTNPSIASLFKAHVTAVTSRVNTINGRRYSEDPTIFAWNLINEPRCTGCPAGTIAAWVKEMAAFVKQADPNHLLTVGEDGFFAAGGTANPGVQYTEWAAEEGQDFIADHSSPDIDFATFHTWVDNWQEVTPEWQSAWIAAHADAAEKTLKKPVLQEEFGKWVNETDPDSNLDDRLVFMQAAYDQTSQLQRAGSALKGSLFWQWYADGQIAPLTEGGGRGLYGIYESDAAFRPVVENAAVAAKLSAPVAGCRPAGADVPPPANCSDTWVDGAPETGMEGPTCALPINECVRGTDTCAPEAACLDDPEGFACACFWGYAGDGETCAPDAAALKTLASAYWSEPEAGACDPGADVAWPSDAPGYRYDALGAYTNDYGSRANVSLLECQIACQMAPTCESITYNAVQETCFLKRSQCPIYNFCYDPKEIMCNSTESRAGEVIEYSIPCGFWLTYYRLDMDVDAACAAFTYPGVATGANPDVVDGFREFAASPAAAELDHFMIAPAVEPEAEAAVPAATTPAASVTLVAASADKPT</sequence>
<keyword evidence="7" id="KW-0378">Hydrolase</keyword>
<dbReference type="PANTHER" id="PTHR31451">
    <property type="match status" value="1"/>
</dbReference>
<feature type="domain" description="EGF-like" evidence="11">
    <location>
        <begin position="452"/>
        <end position="492"/>
    </location>
</feature>
<dbReference type="EC" id="3.2.1.78" evidence="4"/>
<dbReference type="Pfam" id="PF26410">
    <property type="entry name" value="GH5_mannosidase"/>
    <property type="match status" value="1"/>
</dbReference>
<dbReference type="InterPro" id="IPR045053">
    <property type="entry name" value="MAN-like"/>
</dbReference>
<dbReference type="PROSITE" id="PS50026">
    <property type="entry name" value="EGF_3"/>
    <property type="match status" value="1"/>
</dbReference>
<dbReference type="Gene3D" id="3.50.4.10">
    <property type="entry name" value="Hepatocyte Growth Factor"/>
    <property type="match status" value="1"/>
</dbReference>
<keyword evidence="5" id="KW-0964">Secreted</keyword>
<dbReference type="PANTHER" id="PTHR31451:SF39">
    <property type="entry name" value="MANNAN ENDO-1,4-BETA-MANNOSIDASE 1"/>
    <property type="match status" value="1"/>
</dbReference>
<dbReference type="InterPro" id="IPR000152">
    <property type="entry name" value="EGF-type_Asp/Asn_hydroxyl_site"/>
</dbReference>
<comment type="subcellular location">
    <subcellularLocation>
        <location evidence="2">Secreted</location>
    </subcellularLocation>
</comment>
<evidence type="ECO:0000256" key="4">
    <source>
        <dbReference type="ARBA" id="ARBA00012706"/>
    </source>
</evidence>
<evidence type="ECO:0000256" key="7">
    <source>
        <dbReference type="ARBA" id="ARBA00022801"/>
    </source>
</evidence>
<keyword evidence="8" id="KW-1015">Disulfide bond</keyword>
<evidence type="ECO:0000256" key="2">
    <source>
        <dbReference type="ARBA" id="ARBA00004613"/>
    </source>
</evidence>
<keyword evidence="6" id="KW-0732">Signal</keyword>
<evidence type="ECO:0000256" key="6">
    <source>
        <dbReference type="ARBA" id="ARBA00022729"/>
    </source>
</evidence>
<dbReference type="STRING" id="3075.A0A087SBN4"/>
<accession>A0A087SBN4</accession>
<evidence type="ECO:0000256" key="8">
    <source>
        <dbReference type="ARBA" id="ARBA00023157"/>
    </source>
</evidence>
<dbReference type="InterPro" id="IPR001547">
    <property type="entry name" value="Glyco_hydro_5"/>
</dbReference>
<dbReference type="GeneID" id="23614720"/>
<evidence type="ECO:0000256" key="5">
    <source>
        <dbReference type="ARBA" id="ARBA00022525"/>
    </source>
</evidence>
<dbReference type="EMBL" id="KL662089">
    <property type="protein sequence ID" value="KFM23138.1"/>
    <property type="molecule type" value="Genomic_DNA"/>
</dbReference>